<organism evidence="1 2">
    <name type="scientific">Streptomyces nanshensis</name>
    <dbReference type="NCBI Taxonomy" id="518642"/>
    <lineage>
        <taxon>Bacteria</taxon>
        <taxon>Bacillati</taxon>
        <taxon>Actinomycetota</taxon>
        <taxon>Actinomycetes</taxon>
        <taxon>Kitasatosporales</taxon>
        <taxon>Streptomycetaceae</taxon>
        <taxon>Streptomyces</taxon>
    </lineage>
</organism>
<proteinExistence type="predicted"/>
<evidence type="ECO:0000313" key="2">
    <source>
        <dbReference type="Proteomes" id="UP000175971"/>
    </source>
</evidence>
<dbReference type="RefSeq" id="WP_070202622.1">
    <property type="nucleotide sequence ID" value="NZ_LJGZ01000094.1"/>
</dbReference>
<sequence>MFPEALYDAVRRVEGILRTKPKAGAAPSHQMVFTPPDGESELMCLDVPDILPIPGQGKIILLHEYEVMVTSSRTIYARDEKTGQVKVFTVVRVTAVE</sequence>
<accession>A0A1E7LPP2</accession>
<dbReference type="EMBL" id="LJGZ01000094">
    <property type="protein sequence ID" value="OEV18184.1"/>
    <property type="molecule type" value="Genomic_DNA"/>
</dbReference>
<keyword evidence="2" id="KW-1185">Reference proteome</keyword>
<dbReference type="Proteomes" id="UP000175971">
    <property type="component" value="Unassembled WGS sequence"/>
</dbReference>
<comment type="caution">
    <text evidence="1">The sequence shown here is derived from an EMBL/GenBank/DDBJ whole genome shotgun (WGS) entry which is preliminary data.</text>
</comment>
<name>A0A1E7LPP2_9ACTN</name>
<reference evidence="1 2" key="1">
    <citation type="journal article" date="2016" name="Front. Microbiol.">
        <title>Comparative Genomics Analysis of Streptomyces Species Reveals Their Adaptation to the Marine Environment and Their Diversity at the Genomic Level.</title>
        <authorList>
            <person name="Tian X."/>
            <person name="Zhang Z."/>
            <person name="Yang T."/>
            <person name="Chen M."/>
            <person name="Li J."/>
            <person name="Chen F."/>
            <person name="Yang J."/>
            <person name="Li W."/>
            <person name="Zhang B."/>
            <person name="Zhang Z."/>
            <person name="Wu J."/>
            <person name="Zhang C."/>
            <person name="Long L."/>
            <person name="Xiao J."/>
        </authorList>
    </citation>
    <scope>NUCLEOTIDE SEQUENCE [LARGE SCALE GENOMIC DNA]</scope>
    <source>
        <strain evidence="1 2">SCSIO M10372</strain>
    </source>
</reference>
<evidence type="ECO:0000313" key="1">
    <source>
        <dbReference type="EMBL" id="OEV18184.1"/>
    </source>
</evidence>
<dbReference type="AlphaFoldDB" id="A0A1E7LPP2"/>
<protein>
    <submittedName>
        <fullName evidence="1">Uncharacterized protein</fullName>
    </submittedName>
</protein>
<gene>
    <name evidence="1" type="ORF">AN221_23895</name>
</gene>